<sequence>MCVFLICSLLISTSNIGYVATGVGALILFSMSISSVLIRLLIPAPRLLISTSKIEQIFDDGVLSIGWNKVQAIRHSNSYIGLNLLEEGLLGSAQSIKGKQFNALKVAVLVECLFMPSHWLQIRKVIAAKNLEELMQWTGKNLKSDLLIYWYEIDRSIAEFTELIASHAPNAVTPEWRRKSSNFQWLVGSLTGVLGVSIVRIWGLPDLFKGLASRGELWQAVGATLMAAAIGLSILSGVALAVKQPWKGKTTSQEHDRLTE</sequence>
<keyword evidence="1" id="KW-0472">Membrane</keyword>
<dbReference type="EnsemblBacteria" id="BAC90595">
    <property type="protein sequence ID" value="BAC90595"/>
    <property type="gene ID" value="BAC90595"/>
</dbReference>
<dbReference type="HOGENOM" id="CLU_1068579_0_0_3"/>
<evidence type="ECO:0000313" key="2">
    <source>
        <dbReference type="EMBL" id="BAC90595.1"/>
    </source>
</evidence>
<dbReference type="Proteomes" id="UP000000557">
    <property type="component" value="Chromosome"/>
</dbReference>
<organism evidence="2 3">
    <name type="scientific">Gloeobacter violaceus (strain ATCC 29082 / PCC 7421)</name>
    <dbReference type="NCBI Taxonomy" id="251221"/>
    <lineage>
        <taxon>Bacteria</taxon>
        <taxon>Bacillati</taxon>
        <taxon>Cyanobacteriota</taxon>
        <taxon>Cyanophyceae</taxon>
        <taxon>Gloeobacterales</taxon>
        <taxon>Gloeobacteraceae</taxon>
        <taxon>Gloeobacter</taxon>
    </lineage>
</organism>
<reference evidence="2 3" key="2">
    <citation type="journal article" date="2003" name="DNA Res.">
        <title>Complete genome structure of Gloeobacter violaceus PCC 7421, a cyanobacterium that lacks thylakoids (supplement).</title>
        <authorList>
            <person name="Nakamura Y."/>
            <person name="Kaneko T."/>
            <person name="Sato S."/>
            <person name="Mimuro M."/>
            <person name="Miyashita H."/>
            <person name="Tsuchiya T."/>
            <person name="Sasamoto S."/>
            <person name="Watanabe A."/>
            <person name="Kawashima K."/>
            <person name="Kishida Y."/>
            <person name="Kiyokawa C."/>
            <person name="Kohara M."/>
            <person name="Matsumoto M."/>
            <person name="Matsuno A."/>
            <person name="Nakazaki N."/>
            <person name="Shimpo S."/>
            <person name="Takeuchi C."/>
            <person name="Yamada M."/>
            <person name="Tabata S."/>
        </authorList>
    </citation>
    <scope>NUCLEOTIDE SEQUENCE [LARGE SCALE GENOMIC DNA]</scope>
    <source>
        <strain evidence="3">ATCC 29082 / PCC 7421</strain>
    </source>
</reference>
<evidence type="ECO:0000256" key="1">
    <source>
        <dbReference type="SAM" id="Phobius"/>
    </source>
</evidence>
<keyword evidence="3" id="KW-1185">Reference proteome</keyword>
<dbReference type="AlphaFoldDB" id="Q7NH83"/>
<proteinExistence type="predicted"/>
<reference evidence="2 3" key="1">
    <citation type="journal article" date="2003" name="DNA Res.">
        <title>Complete genome structure of Gloeobacter violaceus PCC 7421, a cyanobacterium that lacks thylakoids.</title>
        <authorList>
            <person name="Nakamura Y."/>
            <person name="Kaneko T."/>
            <person name="Sato S."/>
            <person name="Mimuro M."/>
            <person name="Miyashita H."/>
            <person name="Tsuchiya T."/>
            <person name="Sasamoto S."/>
            <person name="Watanabe A."/>
            <person name="Kawashima K."/>
            <person name="Kishida Y."/>
            <person name="Kiyokawa C."/>
            <person name="Kohara M."/>
            <person name="Matsumoto M."/>
            <person name="Matsuno A."/>
            <person name="Nakazaki N."/>
            <person name="Shimpo S."/>
            <person name="Takeuchi C."/>
            <person name="Yamada M."/>
            <person name="Tabata S."/>
        </authorList>
    </citation>
    <scope>NUCLEOTIDE SEQUENCE [LARGE SCALE GENOMIC DNA]</scope>
    <source>
        <strain evidence="3">ATCC 29082 / PCC 7421</strain>
    </source>
</reference>
<accession>Q7NH83</accession>
<gene>
    <name evidence="2" type="ordered locus">glr2654</name>
</gene>
<name>Q7NH83_GLOVI</name>
<evidence type="ECO:0000313" key="3">
    <source>
        <dbReference type="Proteomes" id="UP000000557"/>
    </source>
</evidence>
<feature type="transmembrane region" description="Helical" evidence="1">
    <location>
        <begin position="185"/>
        <end position="205"/>
    </location>
</feature>
<keyword evidence="1" id="KW-1133">Transmembrane helix</keyword>
<keyword evidence="1" id="KW-0812">Transmembrane</keyword>
<dbReference type="EMBL" id="BA000045">
    <property type="protein sequence ID" value="BAC90595.1"/>
    <property type="molecule type" value="Genomic_DNA"/>
</dbReference>
<dbReference type="InParanoid" id="Q7NH83"/>
<protein>
    <submittedName>
        <fullName evidence="2">Glr2654 protein</fullName>
    </submittedName>
</protein>
<feature type="transmembrane region" description="Helical" evidence="1">
    <location>
        <begin position="23"/>
        <end position="42"/>
    </location>
</feature>
<dbReference type="KEGG" id="gvi:glr2654"/>
<feature type="transmembrane region" description="Helical" evidence="1">
    <location>
        <begin position="217"/>
        <end position="242"/>
    </location>
</feature>